<dbReference type="InterPro" id="IPR014182">
    <property type="entry name" value="ADH_Zn_typ-1"/>
</dbReference>
<reference evidence="3 4" key="1">
    <citation type="journal article" date="2015" name="Genome Announc.">
        <title>Expanding the biotechnology potential of lactobacilli through comparative genomics of 213 strains and associated genera.</title>
        <authorList>
            <person name="Sun Z."/>
            <person name="Harris H.M."/>
            <person name="McCann A."/>
            <person name="Guo C."/>
            <person name="Argimon S."/>
            <person name="Zhang W."/>
            <person name="Yang X."/>
            <person name="Jeffery I.B."/>
            <person name="Cooney J.C."/>
            <person name="Kagawa T.F."/>
            <person name="Liu W."/>
            <person name="Song Y."/>
            <person name="Salvetti E."/>
            <person name="Wrobel A."/>
            <person name="Rasinkangas P."/>
            <person name="Parkhill J."/>
            <person name="Rea M.C."/>
            <person name="O'Sullivan O."/>
            <person name="Ritari J."/>
            <person name="Douillard F.P."/>
            <person name="Paul Ross R."/>
            <person name="Yang R."/>
            <person name="Briner A.E."/>
            <person name="Felis G.E."/>
            <person name="de Vos W.M."/>
            <person name="Barrangou R."/>
            <person name="Klaenhammer T.R."/>
            <person name="Caufield P.W."/>
            <person name="Cui Y."/>
            <person name="Zhang H."/>
            <person name="O'Toole P.W."/>
        </authorList>
    </citation>
    <scope>NUCLEOTIDE SEQUENCE [LARGE SCALE GENOMIC DNA]</scope>
    <source>
        <strain evidence="3 4">DSM 22697</strain>
    </source>
</reference>
<name>A0A0R2EQS5_9LACO</name>
<evidence type="ECO:0000313" key="4">
    <source>
        <dbReference type="Proteomes" id="UP000050865"/>
    </source>
</evidence>
<dbReference type="InterPro" id="IPR020843">
    <property type="entry name" value="ER"/>
</dbReference>
<evidence type="ECO:0000313" key="3">
    <source>
        <dbReference type="EMBL" id="KRN18649.1"/>
    </source>
</evidence>
<dbReference type="Pfam" id="PF08240">
    <property type="entry name" value="ADH_N"/>
    <property type="match status" value="1"/>
</dbReference>
<sequence length="341" mass="35873">MFENLGFAAYDGVALDDAASLVPIDLKRPNPGTDDVVVQVQAIALNPVDEKQRAALNQQQAPRILGYDACGVITAVGSGVSRFKPGERVMYAGTTKRPGSFEQYQAVAAELIAQAPANLTAGDAAALPLVGLTAWELLFEKMNFVPAAQANKGKTLLIINGAGGVGSMLSQLAHWTGMTVLATASTRHFDWLARHGVDVPLNYHEDLIAAVHAAGYPVVDAVAILYATEPYLDLAAQLVAPFGHVGAVATPQGPLDVTALKPKGASLDFEFMFAKSDFHHDMASQGHILSQLATLAAVGLIDPSVTTRFDKINAANIKTGLRTLMAGHQAGKIVLDGPFEA</sequence>
<accession>A0A0R2EQS5</accession>
<dbReference type="CDD" id="cd08252">
    <property type="entry name" value="AL_MDR"/>
    <property type="match status" value="1"/>
</dbReference>
<dbReference type="STRING" id="1423730.FC75_GL000589"/>
<dbReference type="Gene3D" id="3.90.180.10">
    <property type="entry name" value="Medium-chain alcohol dehydrogenases, catalytic domain"/>
    <property type="match status" value="1"/>
</dbReference>
<proteinExistence type="inferred from homology"/>
<feature type="domain" description="Enoyl reductase (ER)" evidence="2">
    <location>
        <begin position="14"/>
        <end position="335"/>
    </location>
</feature>
<dbReference type="GO" id="GO:0008270">
    <property type="term" value="F:zinc ion binding"/>
    <property type="evidence" value="ECO:0007669"/>
    <property type="project" value="InterPro"/>
</dbReference>
<comment type="caution">
    <text evidence="3">The sequence shown here is derived from an EMBL/GenBank/DDBJ whole genome shotgun (WGS) entry which is preliminary data.</text>
</comment>
<dbReference type="Gene3D" id="3.40.50.720">
    <property type="entry name" value="NAD(P)-binding Rossmann-like Domain"/>
    <property type="match status" value="1"/>
</dbReference>
<dbReference type="Proteomes" id="UP000050865">
    <property type="component" value="Unassembled WGS sequence"/>
</dbReference>
<dbReference type="PANTHER" id="PTHR43482:SF1">
    <property type="entry name" value="PROTEIN AST1-RELATED"/>
    <property type="match status" value="1"/>
</dbReference>
<dbReference type="InterPro" id="IPR013154">
    <property type="entry name" value="ADH-like_N"/>
</dbReference>
<protein>
    <submittedName>
        <fullName evidence="3">Alcohol dehydrogenase</fullName>
    </submittedName>
</protein>
<keyword evidence="4" id="KW-1185">Reference proteome</keyword>
<dbReference type="EMBL" id="AYZJ01000085">
    <property type="protein sequence ID" value="KRN18649.1"/>
    <property type="molecule type" value="Genomic_DNA"/>
</dbReference>
<dbReference type="InterPro" id="IPR036291">
    <property type="entry name" value="NAD(P)-bd_dom_sf"/>
</dbReference>
<dbReference type="SMART" id="SM00829">
    <property type="entry name" value="PKS_ER"/>
    <property type="match status" value="1"/>
</dbReference>
<dbReference type="Pfam" id="PF00107">
    <property type="entry name" value="ADH_zinc_N"/>
    <property type="match status" value="1"/>
</dbReference>
<organism evidence="3 4">
    <name type="scientific">Lacticaseibacillus camelliae DSM 22697 = JCM 13995</name>
    <dbReference type="NCBI Taxonomy" id="1423730"/>
    <lineage>
        <taxon>Bacteria</taxon>
        <taxon>Bacillati</taxon>
        <taxon>Bacillota</taxon>
        <taxon>Bacilli</taxon>
        <taxon>Lactobacillales</taxon>
        <taxon>Lactobacillaceae</taxon>
        <taxon>Lacticaseibacillus</taxon>
    </lineage>
</organism>
<evidence type="ECO:0000259" key="2">
    <source>
        <dbReference type="SMART" id="SM00829"/>
    </source>
</evidence>
<dbReference type="PATRIC" id="fig|1423730.4.peg.613"/>
<dbReference type="InterPro" id="IPR011032">
    <property type="entry name" value="GroES-like_sf"/>
</dbReference>
<evidence type="ECO:0000256" key="1">
    <source>
        <dbReference type="ARBA" id="ARBA00010371"/>
    </source>
</evidence>
<dbReference type="PANTHER" id="PTHR43482">
    <property type="entry name" value="PROTEIN AST1-RELATED"/>
    <property type="match status" value="1"/>
</dbReference>
<dbReference type="SUPFAM" id="SSF51735">
    <property type="entry name" value="NAD(P)-binding Rossmann-fold domains"/>
    <property type="match status" value="1"/>
</dbReference>
<dbReference type="InterPro" id="IPR013149">
    <property type="entry name" value="ADH-like_C"/>
</dbReference>
<dbReference type="RefSeq" id="WP_056989946.1">
    <property type="nucleotide sequence ID" value="NZ_AYZJ01000085.1"/>
</dbReference>
<gene>
    <name evidence="3" type="ORF">FC75_GL000589</name>
</gene>
<comment type="similarity">
    <text evidence="1">Belongs to the zinc-containing alcohol dehydrogenase family. Quinone oxidoreductase subfamily.</text>
</comment>
<dbReference type="AlphaFoldDB" id="A0A0R2EQS5"/>
<dbReference type="GO" id="GO:0016491">
    <property type="term" value="F:oxidoreductase activity"/>
    <property type="evidence" value="ECO:0007669"/>
    <property type="project" value="InterPro"/>
</dbReference>
<dbReference type="SUPFAM" id="SSF50129">
    <property type="entry name" value="GroES-like"/>
    <property type="match status" value="1"/>
</dbReference>
<dbReference type="InterPro" id="IPR052585">
    <property type="entry name" value="Lipid_raft_assoc_Zn_ADH"/>
</dbReference>